<protein>
    <recommendedName>
        <fullName evidence="2">Lipoprotein</fullName>
    </recommendedName>
</protein>
<name>A0A7V5RQH1_CALAY</name>
<dbReference type="Proteomes" id="UP000885771">
    <property type="component" value="Unassembled WGS sequence"/>
</dbReference>
<organism evidence="1">
    <name type="scientific">Caldithrix abyssi</name>
    <dbReference type="NCBI Taxonomy" id="187145"/>
    <lineage>
        <taxon>Bacteria</taxon>
        <taxon>Pseudomonadati</taxon>
        <taxon>Calditrichota</taxon>
        <taxon>Calditrichia</taxon>
        <taxon>Calditrichales</taxon>
        <taxon>Calditrichaceae</taxon>
        <taxon>Caldithrix</taxon>
    </lineage>
</organism>
<comment type="caution">
    <text evidence="1">The sequence shown here is derived from an EMBL/GenBank/DDBJ whole genome shotgun (WGS) entry which is preliminary data.</text>
</comment>
<dbReference type="PROSITE" id="PS51257">
    <property type="entry name" value="PROKAR_LIPOPROTEIN"/>
    <property type="match status" value="1"/>
</dbReference>
<reference evidence="1" key="1">
    <citation type="journal article" date="2020" name="mSystems">
        <title>Genome- and Community-Level Interaction Insights into Carbon Utilization and Element Cycling Functions of Hydrothermarchaeota in Hydrothermal Sediment.</title>
        <authorList>
            <person name="Zhou Z."/>
            <person name="Liu Y."/>
            <person name="Xu W."/>
            <person name="Pan J."/>
            <person name="Luo Z.H."/>
            <person name="Li M."/>
        </authorList>
    </citation>
    <scope>NUCLEOTIDE SEQUENCE [LARGE SCALE GENOMIC DNA]</scope>
    <source>
        <strain evidence="1">HyVt-460</strain>
    </source>
</reference>
<accession>A0A7V5RQH1</accession>
<sequence>MHEKALSSIVVPLTFLCATLACTNPFTTREGQVEKPDVGSESGIYEEPTRAENILINLSRSLEQKNVQRYMDNFSDPAQGAEKSFTFMGDAAFQDQLIGSWSLRDEESWFRNVIFPVSGRSPVIRFSYVDSLPRLQPITATSFEDSVETDLFRYRFTLEYADSTQTVEGRARMRLYRSLKTAREPWLIYYWEDRALDGAVSRSWTALKIRNR</sequence>
<dbReference type="EMBL" id="DRLI01000285">
    <property type="protein sequence ID" value="HHM02832.1"/>
    <property type="molecule type" value="Genomic_DNA"/>
</dbReference>
<proteinExistence type="predicted"/>
<dbReference type="AlphaFoldDB" id="A0A7V5RQH1"/>
<evidence type="ECO:0008006" key="2">
    <source>
        <dbReference type="Google" id="ProtNLM"/>
    </source>
</evidence>
<evidence type="ECO:0000313" key="1">
    <source>
        <dbReference type="EMBL" id="HHM02832.1"/>
    </source>
</evidence>
<gene>
    <name evidence="1" type="ORF">ENJ15_07435</name>
</gene>